<reference evidence="1 2" key="1">
    <citation type="submission" date="2021-03" db="EMBL/GenBank/DDBJ databases">
        <title>Sequencing the genomes of 1000 actinobacteria strains.</title>
        <authorList>
            <person name="Klenk H.-P."/>
        </authorList>
    </citation>
    <scope>NUCLEOTIDE SEQUENCE [LARGE SCALE GENOMIC DNA]</scope>
    <source>
        <strain evidence="1 2">DSM 12936</strain>
    </source>
</reference>
<evidence type="ECO:0000313" key="1">
    <source>
        <dbReference type="EMBL" id="MBP2416187.1"/>
    </source>
</evidence>
<dbReference type="EMBL" id="JAGIOB010000001">
    <property type="protein sequence ID" value="MBP2416187.1"/>
    <property type="molecule type" value="Genomic_DNA"/>
</dbReference>
<accession>A0ABS4Z623</accession>
<name>A0ABS4Z623_9ACTN</name>
<comment type="caution">
    <text evidence="1">The sequence shown here is derived from an EMBL/GenBank/DDBJ whole genome shotgun (WGS) entry which is preliminary data.</text>
</comment>
<dbReference type="Proteomes" id="UP000758168">
    <property type="component" value="Unassembled WGS sequence"/>
</dbReference>
<dbReference type="NCBIfam" id="TIGR04042">
    <property type="entry name" value="MSMEG_0570_fam"/>
    <property type="match status" value="1"/>
</dbReference>
<evidence type="ECO:0000313" key="2">
    <source>
        <dbReference type="Proteomes" id="UP000758168"/>
    </source>
</evidence>
<dbReference type="RefSeq" id="WP_245357980.1">
    <property type="nucleotide sequence ID" value="NZ_BAAAMH010000012.1"/>
</dbReference>
<organism evidence="1 2">
    <name type="scientific">Microlunatus capsulatus</name>
    <dbReference type="NCBI Taxonomy" id="99117"/>
    <lineage>
        <taxon>Bacteria</taxon>
        <taxon>Bacillati</taxon>
        <taxon>Actinomycetota</taxon>
        <taxon>Actinomycetes</taxon>
        <taxon>Propionibacteriales</taxon>
        <taxon>Propionibacteriaceae</taxon>
        <taxon>Microlunatus</taxon>
    </lineage>
</organism>
<protein>
    <submittedName>
        <fullName evidence="1">Repeat protein (TIGR04042 family)</fullName>
    </submittedName>
</protein>
<keyword evidence="2" id="KW-1185">Reference proteome</keyword>
<dbReference type="InterPro" id="IPR023846">
    <property type="entry name" value="CHP04042_MSMEG0570"/>
</dbReference>
<sequence>MTFTTRWPDGGELVSYSPSLVVHDHLEVGERYAVADFLARSRTALGTASERVRARYGVPCSRAAASLAVIEARAAGVAGEVEVTALRPAREAR</sequence>
<gene>
    <name evidence="1" type="ORF">JOF54_001109</name>
</gene>
<proteinExistence type="predicted"/>